<organism evidence="1 2">
    <name type="scientific">Antarctobacter heliothermus</name>
    <dbReference type="NCBI Taxonomy" id="74033"/>
    <lineage>
        <taxon>Bacteria</taxon>
        <taxon>Pseudomonadati</taxon>
        <taxon>Pseudomonadota</taxon>
        <taxon>Alphaproteobacteria</taxon>
        <taxon>Rhodobacterales</taxon>
        <taxon>Roseobacteraceae</taxon>
        <taxon>Antarctobacter</taxon>
    </lineage>
</organism>
<sequence>MMESGFFDLESAKAHAKARARWVARERAAARAARATRHSFSADKIDHAALEVSCRVGLLVTNGIAGGEQCVTVSVEARQHPLTQPIEVSVDVQNEGR</sequence>
<proteinExistence type="predicted"/>
<reference evidence="1 2" key="1">
    <citation type="submission" date="2017-06" db="EMBL/GenBank/DDBJ databases">
        <authorList>
            <person name="Kim H.J."/>
            <person name="Triplett B.A."/>
        </authorList>
    </citation>
    <scope>NUCLEOTIDE SEQUENCE [LARGE SCALE GENOMIC DNA]</scope>
    <source>
        <strain evidence="1 2">DSM 11445</strain>
    </source>
</reference>
<dbReference type="AlphaFoldDB" id="A0A239EL52"/>
<dbReference type="Proteomes" id="UP000198440">
    <property type="component" value="Unassembled WGS sequence"/>
</dbReference>
<accession>A0A239EL52</accession>
<evidence type="ECO:0000313" key="2">
    <source>
        <dbReference type="Proteomes" id="UP000198440"/>
    </source>
</evidence>
<protein>
    <submittedName>
        <fullName evidence="1">Uncharacterized protein</fullName>
    </submittedName>
</protein>
<evidence type="ECO:0000313" key="1">
    <source>
        <dbReference type="EMBL" id="SNS44998.1"/>
    </source>
</evidence>
<gene>
    <name evidence="1" type="ORF">SAMN04488078_101574</name>
</gene>
<name>A0A239EL52_9RHOB</name>
<dbReference type="EMBL" id="FZON01000015">
    <property type="protein sequence ID" value="SNS44998.1"/>
    <property type="molecule type" value="Genomic_DNA"/>
</dbReference>